<feature type="transmembrane region" description="Helical" evidence="3">
    <location>
        <begin position="47"/>
        <end position="65"/>
    </location>
</feature>
<dbReference type="CDD" id="cd01615">
    <property type="entry name" value="CIDE_N"/>
    <property type="match status" value="1"/>
</dbReference>
<dbReference type="PANTHER" id="PTHR12306">
    <property type="entry name" value="CELL DEATH ACTIVATOR CIDE"/>
    <property type="match status" value="1"/>
</dbReference>
<dbReference type="EMBL" id="CAHIKZ030005350">
    <property type="protein sequence ID" value="CAE1322973.1"/>
    <property type="molecule type" value="Genomic_DNA"/>
</dbReference>
<protein>
    <submittedName>
        <fullName evidence="5">DFFA</fullName>
    </submittedName>
</protein>
<evidence type="ECO:0000313" key="6">
    <source>
        <dbReference type="Proteomes" id="UP000597762"/>
    </source>
</evidence>
<reference evidence="5" key="1">
    <citation type="submission" date="2021-01" db="EMBL/GenBank/DDBJ databases">
        <authorList>
            <person name="Li R."/>
            <person name="Bekaert M."/>
        </authorList>
    </citation>
    <scope>NUCLEOTIDE SEQUENCE</scope>
    <source>
        <strain evidence="5">Farmed</strain>
    </source>
</reference>
<accession>A0A812EL76</accession>
<sequence length="334" mass="37581">MLPFSLTPTTALYSVIPIPYFLNLPPTKSLLLLLLLIVFPPTTTSKLFSRSLLLSLIFSSLFFSYNGSSRLNIRIRRAPEIPVEKIPFWNFRFRQTRIFSSFFAQSFEVVDVSKAFKIWNSERTTKKSVVATNLQDLVSKGKLKLGLTDEAEIRLVLETDGTDVDDEDYFSLLPNDTVFVLLESDEQWHFATPGDSMKEIKEVMKCNVKENNLSASPTPAAPIAPPTPATPVAPATPIAPATPTTVTVSGGNNSVRCIASDSFQLPDDNFAPKSGSIYETITDRYLLHLLSYFRSCFSFFFLITSCDNIYFLHQYNFSHPFLPFPVSLLIFMSY</sequence>
<name>A0A812EL76_ACAPH</name>
<keyword evidence="3" id="KW-1133">Transmembrane helix</keyword>
<organism evidence="5 6">
    <name type="scientific">Acanthosepion pharaonis</name>
    <name type="common">Pharaoh cuttlefish</name>
    <name type="synonym">Sepia pharaonis</name>
    <dbReference type="NCBI Taxonomy" id="158019"/>
    <lineage>
        <taxon>Eukaryota</taxon>
        <taxon>Metazoa</taxon>
        <taxon>Spiralia</taxon>
        <taxon>Lophotrochozoa</taxon>
        <taxon>Mollusca</taxon>
        <taxon>Cephalopoda</taxon>
        <taxon>Coleoidea</taxon>
        <taxon>Decapodiformes</taxon>
        <taxon>Sepiida</taxon>
        <taxon>Sepiina</taxon>
        <taxon>Sepiidae</taxon>
        <taxon>Acanthosepion</taxon>
    </lineage>
</organism>
<dbReference type="GO" id="GO:0006915">
    <property type="term" value="P:apoptotic process"/>
    <property type="evidence" value="ECO:0007669"/>
    <property type="project" value="UniProtKB-UniRule"/>
</dbReference>
<evidence type="ECO:0000313" key="5">
    <source>
        <dbReference type="EMBL" id="CAE1322973.1"/>
    </source>
</evidence>
<dbReference type="GO" id="GO:0042981">
    <property type="term" value="P:regulation of apoptotic process"/>
    <property type="evidence" value="ECO:0007669"/>
    <property type="project" value="TreeGrafter"/>
</dbReference>
<feature type="transmembrane region" description="Helical" evidence="3">
    <location>
        <begin position="20"/>
        <end position="40"/>
    </location>
</feature>
<dbReference type="PANTHER" id="PTHR12306:SF15">
    <property type="entry name" value="DNAATION FACTOR-RELATED PROTEIN 1, ISOFORM B-RELATED"/>
    <property type="match status" value="1"/>
</dbReference>
<dbReference type="SMART" id="SM00266">
    <property type="entry name" value="CAD"/>
    <property type="match status" value="1"/>
</dbReference>
<evidence type="ECO:0000259" key="4">
    <source>
        <dbReference type="PROSITE" id="PS51135"/>
    </source>
</evidence>
<comment type="caution">
    <text evidence="5">The sequence shown here is derived from an EMBL/GenBank/DDBJ whole genome shotgun (WGS) entry which is preliminary data.</text>
</comment>
<evidence type="ECO:0000256" key="1">
    <source>
        <dbReference type="ARBA" id="ARBA00022703"/>
    </source>
</evidence>
<dbReference type="AlphaFoldDB" id="A0A812EL76"/>
<dbReference type="PROSITE" id="PS51135">
    <property type="entry name" value="CIDE_N"/>
    <property type="match status" value="1"/>
</dbReference>
<feature type="domain" description="CIDE-N" evidence="4">
    <location>
        <begin position="112"/>
        <end position="190"/>
    </location>
</feature>
<dbReference type="InterPro" id="IPR003508">
    <property type="entry name" value="CIDE-N_dom"/>
</dbReference>
<gene>
    <name evidence="5" type="ORF">SPHA_72885</name>
</gene>
<keyword evidence="3" id="KW-0472">Membrane</keyword>
<keyword evidence="3" id="KW-0812">Transmembrane</keyword>
<keyword evidence="6" id="KW-1185">Reference proteome</keyword>
<dbReference type="OrthoDB" id="9387550at2759"/>
<proteinExistence type="predicted"/>
<dbReference type="Proteomes" id="UP000597762">
    <property type="component" value="Unassembled WGS sequence"/>
</dbReference>
<dbReference type="Pfam" id="PF02017">
    <property type="entry name" value="CIDE-N"/>
    <property type="match status" value="1"/>
</dbReference>
<dbReference type="SUPFAM" id="SSF54277">
    <property type="entry name" value="CAD &amp; PB1 domains"/>
    <property type="match status" value="1"/>
</dbReference>
<evidence type="ECO:0000256" key="2">
    <source>
        <dbReference type="PROSITE-ProRule" id="PRU00447"/>
    </source>
</evidence>
<keyword evidence="1 2" id="KW-0053">Apoptosis</keyword>
<evidence type="ECO:0000256" key="3">
    <source>
        <dbReference type="SAM" id="Phobius"/>
    </source>
</evidence>
<dbReference type="Gene3D" id="3.10.20.10">
    <property type="match status" value="1"/>
</dbReference>